<evidence type="ECO:0000256" key="11">
    <source>
        <dbReference type="ARBA" id="ARBA00038408"/>
    </source>
</evidence>
<dbReference type="InterPro" id="IPR046357">
    <property type="entry name" value="PPIase_dom_sf"/>
</dbReference>
<feature type="domain" description="PpiC" evidence="16">
    <location>
        <begin position="250"/>
        <end position="380"/>
    </location>
</feature>
<dbReference type="EMBL" id="VOQQ01000001">
    <property type="protein sequence ID" value="TXC64577.1"/>
    <property type="molecule type" value="Genomic_DNA"/>
</dbReference>
<keyword evidence="8" id="KW-0143">Chaperone</keyword>
<organism evidence="17 18">
    <name type="scientific">Allosphingosinicella ginsenosidimutans</name>
    <dbReference type="NCBI Taxonomy" id="1176539"/>
    <lineage>
        <taxon>Bacteria</taxon>
        <taxon>Pseudomonadati</taxon>
        <taxon>Pseudomonadota</taxon>
        <taxon>Alphaproteobacteria</taxon>
        <taxon>Sphingomonadales</taxon>
        <taxon>Sphingomonadaceae</taxon>
        <taxon>Allosphingosinicella</taxon>
    </lineage>
</organism>
<dbReference type="InterPro" id="IPR027304">
    <property type="entry name" value="Trigger_fact/SurA_dom_sf"/>
</dbReference>
<evidence type="ECO:0000256" key="4">
    <source>
        <dbReference type="ARBA" id="ARBA00022519"/>
    </source>
</evidence>
<evidence type="ECO:0000256" key="5">
    <source>
        <dbReference type="ARBA" id="ARBA00022692"/>
    </source>
</evidence>
<evidence type="ECO:0000256" key="10">
    <source>
        <dbReference type="ARBA" id="ARBA00031484"/>
    </source>
</evidence>
<dbReference type="InterPro" id="IPR052029">
    <property type="entry name" value="PpiD_chaperone"/>
</dbReference>
<dbReference type="SUPFAM" id="SSF54534">
    <property type="entry name" value="FKBP-like"/>
    <property type="match status" value="1"/>
</dbReference>
<dbReference type="AlphaFoldDB" id="A0A5C6TW42"/>
<evidence type="ECO:0000313" key="17">
    <source>
        <dbReference type="EMBL" id="TXC64577.1"/>
    </source>
</evidence>
<keyword evidence="6 15" id="KW-1133">Transmembrane helix</keyword>
<evidence type="ECO:0000256" key="14">
    <source>
        <dbReference type="PROSITE-ProRule" id="PRU00278"/>
    </source>
</evidence>
<evidence type="ECO:0000256" key="3">
    <source>
        <dbReference type="ARBA" id="ARBA00022475"/>
    </source>
</evidence>
<dbReference type="Pfam" id="PF13145">
    <property type="entry name" value="Rotamase_2"/>
    <property type="match status" value="1"/>
</dbReference>
<keyword evidence="7 15" id="KW-0472">Membrane</keyword>
<dbReference type="PROSITE" id="PS50198">
    <property type="entry name" value="PPIC_PPIASE_2"/>
    <property type="match status" value="1"/>
</dbReference>
<dbReference type="PANTHER" id="PTHR47529">
    <property type="entry name" value="PEPTIDYL-PROLYL CIS-TRANS ISOMERASE D"/>
    <property type="match status" value="1"/>
</dbReference>
<evidence type="ECO:0000256" key="12">
    <source>
        <dbReference type="ARBA" id="ARBA00040743"/>
    </source>
</evidence>
<name>A0A5C6TW42_9SPHN</name>
<feature type="transmembrane region" description="Helical" evidence="15">
    <location>
        <begin position="25"/>
        <end position="45"/>
    </location>
</feature>
<accession>A0A5C6TW42</accession>
<dbReference type="SUPFAM" id="SSF109998">
    <property type="entry name" value="Triger factor/SurA peptide-binding domain-like"/>
    <property type="match status" value="1"/>
</dbReference>
<evidence type="ECO:0000256" key="1">
    <source>
        <dbReference type="ARBA" id="ARBA00004382"/>
    </source>
</evidence>
<dbReference type="InterPro" id="IPR000297">
    <property type="entry name" value="PPIase_PpiC"/>
</dbReference>
<keyword evidence="14" id="KW-0413">Isomerase</keyword>
<evidence type="ECO:0000256" key="9">
    <source>
        <dbReference type="ARBA" id="ARBA00030642"/>
    </source>
</evidence>
<comment type="similarity">
    <text evidence="11">Belongs to the PpiD chaperone family.</text>
</comment>
<dbReference type="GO" id="GO:0003755">
    <property type="term" value="F:peptidyl-prolyl cis-trans isomerase activity"/>
    <property type="evidence" value="ECO:0007669"/>
    <property type="project" value="UniProtKB-KW"/>
</dbReference>
<protein>
    <recommendedName>
        <fullName evidence="2">Parvulin-like PPIase</fullName>
    </recommendedName>
    <alternativeName>
        <fullName evidence="9">Peptidyl-prolyl cis-trans isomerase plp</fullName>
    </alternativeName>
    <alternativeName>
        <fullName evidence="12">Periplasmic chaperone PpiD</fullName>
    </alternativeName>
    <alternativeName>
        <fullName evidence="13">Periplasmic folding chaperone</fullName>
    </alternativeName>
    <alternativeName>
        <fullName evidence="10">Rotamase plp</fullName>
    </alternativeName>
</protein>
<dbReference type="Proteomes" id="UP000321249">
    <property type="component" value="Unassembled WGS sequence"/>
</dbReference>
<keyword evidence="5 15" id="KW-0812">Transmembrane</keyword>
<keyword evidence="18" id="KW-1185">Reference proteome</keyword>
<keyword evidence="14" id="KW-0697">Rotamase</keyword>
<dbReference type="Pfam" id="PF13624">
    <property type="entry name" value="SurA_N_3"/>
    <property type="match status" value="1"/>
</dbReference>
<dbReference type="PANTHER" id="PTHR47529:SF1">
    <property type="entry name" value="PERIPLASMIC CHAPERONE PPID"/>
    <property type="match status" value="1"/>
</dbReference>
<evidence type="ECO:0000256" key="2">
    <source>
        <dbReference type="ARBA" id="ARBA00018370"/>
    </source>
</evidence>
<keyword evidence="4" id="KW-0997">Cell inner membrane</keyword>
<dbReference type="Gene3D" id="1.10.4030.10">
    <property type="entry name" value="Porin chaperone SurA, peptide-binding domain"/>
    <property type="match status" value="2"/>
</dbReference>
<reference evidence="17 18" key="1">
    <citation type="journal article" date="2015" name="J. Microbiol.">
        <title>Sphingosinicella ginsenosidimutans sp. nov., with ginsenoside converting activity.</title>
        <authorList>
            <person name="Kim J.K."/>
            <person name="Kang M.S."/>
            <person name="Park S.C."/>
            <person name="Kim K.M."/>
            <person name="Choi K."/>
            <person name="Yoon M.H."/>
            <person name="Im W.T."/>
        </authorList>
    </citation>
    <scope>NUCLEOTIDE SEQUENCE [LARGE SCALE GENOMIC DNA]</scope>
    <source>
        <strain evidence="17 18">BS-11</strain>
    </source>
</reference>
<dbReference type="GO" id="GO:0005886">
    <property type="term" value="C:plasma membrane"/>
    <property type="evidence" value="ECO:0007669"/>
    <property type="project" value="UniProtKB-SubCell"/>
</dbReference>
<comment type="caution">
    <text evidence="17">The sequence shown here is derived from an EMBL/GenBank/DDBJ whole genome shotgun (WGS) entry which is preliminary data.</text>
</comment>
<evidence type="ECO:0000256" key="13">
    <source>
        <dbReference type="ARBA" id="ARBA00042775"/>
    </source>
</evidence>
<evidence type="ECO:0000256" key="15">
    <source>
        <dbReference type="SAM" id="Phobius"/>
    </source>
</evidence>
<comment type="subcellular location">
    <subcellularLocation>
        <location evidence="1">Cell inner membrane</location>
        <topology evidence="1">Single-pass type II membrane protein</topology>
        <orientation evidence="1">Periplasmic side</orientation>
    </subcellularLocation>
</comment>
<evidence type="ECO:0000259" key="16">
    <source>
        <dbReference type="PROSITE" id="PS50198"/>
    </source>
</evidence>
<keyword evidence="3" id="KW-1003">Cell membrane</keyword>
<gene>
    <name evidence="17" type="ORF">FRZ32_13505</name>
</gene>
<evidence type="ECO:0000256" key="8">
    <source>
        <dbReference type="ARBA" id="ARBA00023186"/>
    </source>
</evidence>
<sequence>MTPRNSVSSGRHFLMVSSAKRRTRAILTGIILFISLLAIVITGFGTGGFGSIDSLIAGGGQATGTTIATVDGRKLAEQKLTDTINRQYNMARQQQPGLTLAAFLGNGTYEQLINQLIVGMAVQSFGTAQGLTVSQRMVDREIVNIPAFRGVTGQFDENAMRAALASQNVTEAELREDIAQQLMQRQLLGPIALTARVPEGVAREYANLLLERRVGSIGVVPAQLLVAGIHPTEAQIQAFYRGHRDRFVIPERRVIQYAVIGRDQIAAQTQATDAEIQAYYRSHAATYAAHETRNLQSVVLPTQAAAQAFAQRVRGGTSFAEAARGAGFAASDITFNGQTAQQFATATSAQVSQAAFAAAQGGVVGPIRSPFGFHVVRVDSIQRSAARPIESVRAEIASAIAQQKANDAFTAIINRIQDRISDGANLNEIAQAEHLQLVTTPPLTQAGQSPDQPFTAPAELQPLLQPAFEIDAEHPEPVIQPITENERYALLGIERAIPAAPPPLAQIHDRVRDAAAQDMALQRSRQIAQQIADAINRGTAPAQAFAQAQPAMPAPRPIDMRRADLSRGGQQIAPPLLALFSLPERRAQLVPAPNNAGWYVVYHQQRTPGDASGHPEMITATRAEFSRSASEELADQFARAIQMQSRINRNDQEIAAVKARLIGSATE</sequence>
<evidence type="ECO:0000256" key="7">
    <source>
        <dbReference type="ARBA" id="ARBA00023136"/>
    </source>
</evidence>
<dbReference type="Gene3D" id="3.10.50.40">
    <property type="match status" value="1"/>
</dbReference>
<evidence type="ECO:0000256" key="6">
    <source>
        <dbReference type="ARBA" id="ARBA00022989"/>
    </source>
</evidence>
<evidence type="ECO:0000313" key="18">
    <source>
        <dbReference type="Proteomes" id="UP000321249"/>
    </source>
</evidence>
<proteinExistence type="inferred from homology"/>